<evidence type="ECO:0000259" key="11">
    <source>
        <dbReference type="Pfam" id="PF21370"/>
    </source>
</evidence>
<keyword evidence="2 6" id="KW-1003">Cell membrane</keyword>
<dbReference type="PANTHER" id="PTHR47618">
    <property type="entry name" value="BIFUNCTIONAL OLIGORIBONUCLEASE AND PAP PHOSPHATASE NRNA"/>
    <property type="match status" value="1"/>
</dbReference>
<reference evidence="12" key="2">
    <citation type="journal article" date="2021" name="PeerJ">
        <title>Extensive microbial diversity within the chicken gut microbiome revealed by metagenomics and culture.</title>
        <authorList>
            <person name="Gilroy R."/>
            <person name="Ravi A."/>
            <person name="Getino M."/>
            <person name="Pursley I."/>
            <person name="Horton D.L."/>
            <person name="Alikhan N.F."/>
            <person name="Baker D."/>
            <person name="Gharbi K."/>
            <person name="Hall N."/>
            <person name="Watson M."/>
            <person name="Adriaenssens E.M."/>
            <person name="Foster-Nyarko E."/>
            <person name="Jarju S."/>
            <person name="Secka A."/>
            <person name="Antonio M."/>
            <person name="Oren A."/>
            <person name="Chaudhuri R.R."/>
            <person name="La Ragione R."/>
            <person name="Hildebrand F."/>
            <person name="Pallen M.J."/>
        </authorList>
    </citation>
    <scope>NUCLEOTIDE SEQUENCE</scope>
    <source>
        <strain evidence="12">14508</strain>
    </source>
</reference>
<evidence type="ECO:0000256" key="6">
    <source>
        <dbReference type="PIRNR" id="PIRNR026583"/>
    </source>
</evidence>
<evidence type="ECO:0000256" key="7">
    <source>
        <dbReference type="PIRSR" id="PIRSR026583-50"/>
    </source>
</evidence>
<evidence type="ECO:0000256" key="4">
    <source>
        <dbReference type="ARBA" id="ARBA00022989"/>
    </source>
</evidence>
<dbReference type="PANTHER" id="PTHR47618:SF2">
    <property type="entry name" value="CYCLIC-DI-AMP PHOSPHODIESTERASE GDPP"/>
    <property type="match status" value="1"/>
</dbReference>
<feature type="domain" description="Cyclic-di-AMP phosphodiesterase GdpP-like PAS" evidence="11">
    <location>
        <begin position="95"/>
        <end position="168"/>
    </location>
</feature>
<dbReference type="Gene3D" id="3.10.310.30">
    <property type="match status" value="1"/>
</dbReference>
<dbReference type="InterPro" id="IPR014528">
    <property type="entry name" value="GdpP/PdeA"/>
</dbReference>
<comment type="function">
    <text evidence="6">Has phosphodiesterase (PDE) activity against cyclic-di-AMP (c-di-AMP).</text>
</comment>
<comment type="caution">
    <text evidence="12">The sequence shown here is derived from an EMBL/GenBank/DDBJ whole genome shotgun (WGS) entry which is preliminary data.</text>
</comment>
<dbReference type="GO" id="GO:0005886">
    <property type="term" value="C:plasma membrane"/>
    <property type="evidence" value="ECO:0007669"/>
    <property type="project" value="UniProtKB-SubCell"/>
</dbReference>
<dbReference type="Proteomes" id="UP000886893">
    <property type="component" value="Unassembled WGS sequence"/>
</dbReference>
<keyword evidence="5 6" id="KW-0472">Membrane</keyword>
<dbReference type="InterPro" id="IPR049553">
    <property type="entry name" value="GdpP-like_PAS"/>
</dbReference>
<dbReference type="GO" id="GO:0003676">
    <property type="term" value="F:nucleic acid binding"/>
    <property type="evidence" value="ECO:0007669"/>
    <property type="project" value="UniProtKB-UniRule"/>
</dbReference>
<feature type="transmembrane region" description="Helical" evidence="8">
    <location>
        <begin position="12"/>
        <end position="35"/>
    </location>
</feature>
<evidence type="ECO:0000259" key="9">
    <source>
        <dbReference type="Pfam" id="PF01368"/>
    </source>
</evidence>
<evidence type="ECO:0000313" key="13">
    <source>
        <dbReference type="Proteomes" id="UP000886893"/>
    </source>
</evidence>
<comment type="subcellular location">
    <subcellularLocation>
        <location evidence="1">Cell membrane</location>
        <topology evidence="1">Multi-pass membrane protein</topology>
    </subcellularLocation>
</comment>
<dbReference type="Gene3D" id="3.30.450.20">
    <property type="entry name" value="PAS domain"/>
    <property type="match status" value="1"/>
</dbReference>
<keyword evidence="4 8" id="KW-1133">Transmembrane helix</keyword>
<evidence type="ECO:0000256" key="2">
    <source>
        <dbReference type="ARBA" id="ARBA00022475"/>
    </source>
</evidence>
<sequence>MLKKIVKEKMNILVIFLFEMLIGLGLALFIFLQGITKKYDLFILCGYLLLVCLHSFFNILHFNKKIESFLIRTDINISSIFGNEMSSIFEFGNVAMLVYNEEDEIIWTNSTSMFKKSSVIGKNIYTLIPNMDTILEENLKSDITTTIDGKKFLVNINKGLHVIYLKDITIEDMQRTLIDDSAPFIGYVMIDNYQDTITLYNETDFMVHVTNIKNLIMKWASENHLFIRSCSVDTFLIMGEEKDYRKIKEEQFSLLDDIRVLMEKEENALTVSIGIGKGQSTILRLSELSYQALNMALSRGGNQVIVNIFGKPTEYYGAKSEVKQSRSHVRGRVLATAIANLIKDSKNVFIMGHKDMDFDAIGASLGMYALVKNLNVPAYIVYEDNLIEHEARRAFKQTFTQTEIAKMTISPAKAINLVEENSLVVVVDTHRPALTMQPKLLELCNNICVIDHHRKSDSYIENPIFSYQEPQSSSASELVTEMLFYQSEKVKLSIDIANFLLAGICLDTKFFTSNTSSKTFEMSMILKTYNASVEEVSEFFKEEYEEKMLLNSIINNSDPIHTGIIVSSVNEEYIVTRTVLAKAAEEILNTRGVNAAFVVGRTSEKQVSISARSTTSFNVQIIMEKMGGGGHFSASATQISNVSIHSVMEQLKENIDVFLRDGKI</sequence>
<feature type="domain" description="DDH" evidence="9">
    <location>
        <begin position="347"/>
        <end position="504"/>
    </location>
</feature>
<reference evidence="12" key="1">
    <citation type="submission" date="2020-10" db="EMBL/GenBank/DDBJ databases">
        <authorList>
            <person name="Gilroy R."/>
        </authorList>
    </citation>
    <scope>NUCLEOTIDE SEQUENCE</scope>
    <source>
        <strain evidence="12">14508</strain>
    </source>
</reference>
<feature type="binding site" evidence="7">
    <location>
        <position position="507"/>
    </location>
    <ligand>
        <name>Mn(2+)</name>
        <dbReference type="ChEBI" id="CHEBI:29035"/>
        <label>2</label>
    </ligand>
</feature>
<dbReference type="InterPro" id="IPR038763">
    <property type="entry name" value="DHH_sf"/>
</dbReference>
<feature type="binding site" evidence="7">
    <location>
        <position position="428"/>
    </location>
    <ligand>
        <name>Mn(2+)</name>
        <dbReference type="ChEBI" id="CHEBI:29035"/>
        <label>2</label>
    </ligand>
</feature>
<dbReference type="InterPro" id="IPR001667">
    <property type="entry name" value="DDH_dom"/>
</dbReference>
<dbReference type="Gene3D" id="3.90.1640.10">
    <property type="entry name" value="inorganic pyrophosphatase (n-terminal core)"/>
    <property type="match status" value="1"/>
</dbReference>
<feature type="binding site" evidence="7">
    <location>
        <position position="428"/>
    </location>
    <ligand>
        <name>Mn(2+)</name>
        <dbReference type="ChEBI" id="CHEBI:29035"/>
        <label>1</label>
    </ligand>
</feature>
<keyword evidence="3 8" id="KW-0812">Transmembrane</keyword>
<comment type="similarity">
    <text evidence="6">Belongs to the GdpP/PdeA phosphodiesterase family.</text>
</comment>
<dbReference type="Pfam" id="PF21370">
    <property type="entry name" value="PAS_GdpP"/>
    <property type="match status" value="1"/>
</dbReference>
<keyword evidence="7" id="KW-0479">Metal-binding</keyword>
<evidence type="ECO:0000256" key="1">
    <source>
        <dbReference type="ARBA" id="ARBA00004651"/>
    </source>
</evidence>
<feature type="transmembrane region" description="Helical" evidence="8">
    <location>
        <begin position="41"/>
        <end position="62"/>
    </location>
</feature>
<gene>
    <name evidence="12" type="ORF">IAD04_02280</name>
</gene>
<proteinExistence type="inferred from homology"/>
<accession>A0A9D1G7Y2</accession>
<evidence type="ECO:0000259" key="10">
    <source>
        <dbReference type="Pfam" id="PF02272"/>
    </source>
</evidence>
<keyword evidence="7" id="KW-0464">Manganese</keyword>
<evidence type="ECO:0000256" key="3">
    <source>
        <dbReference type="ARBA" id="ARBA00022692"/>
    </source>
</evidence>
<comment type="cofactor">
    <cofactor evidence="7">
        <name>Mn(2+)</name>
        <dbReference type="ChEBI" id="CHEBI:29035"/>
    </cofactor>
    <text evidence="7">For phosphodiesterase activity, probably binds 2 Mn(2+) per subunit.</text>
</comment>
<dbReference type="Pfam" id="PF01368">
    <property type="entry name" value="DHH"/>
    <property type="match status" value="1"/>
</dbReference>
<comment type="catalytic activity">
    <reaction evidence="6">
        <text>3',3'-c-di-AMP + H2O = 5'-O-phosphonoadenylyl-(3'-&gt;5')-adenosine + H(+)</text>
        <dbReference type="Rhea" id="RHEA:54420"/>
        <dbReference type="ChEBI" id="CHEBI:15377"/>
        <dbReference type="ChEBI" id="CHEBI:15378"/>
        <dbReference type="ChEBI" id="CHEBI:71500"/>
        <dbReference type="ChEBI" id="CHEBI:138171"/>
    </reaction>
</comment>
<keyword evidence="6" id="KW-0378">Hydrolase</keyword>
<dbReference type="GO" id="GO:0016787">
    <property type="term" value="F:hydrolase activity"/>
    <property type="evidence" value="ECO:0007669"/>
    <property type="project" value="UniProtKB-UniRule"/>
</dbReference>
<protein>
    <recommendedName>
        <fullName evidence="6">Cyclic-di-AMP phosphodiesterase</fullName>
        <ecNumber evidence="6">3.1.4.-</ecNumber>
    </recommendedName>
</protein>
<evidence type="ECO:0000256" key="5">
    <source>
        <dbReference type="ARBA" id="ARBA00023136"/>
    </source>
</evidence>
<dbReference type="Pfam" id="PF02272">
    <property type="entry name" value="DHHA1"/>
    <property type="match status" value="1"/>
</dbReference>
<feature type="binding site" evidence="7">
    <location>
        <position position="353"/>
    </location>
    <ligand>
        <name>Mn(2+)</name>
        <dbReference type="ChEBI" id="CHEBI:29035"/>
        <label>1</label>
    </ligand>
</feature>
<dbReference type="GO" id="GO:0046872">
    <property type="term" value="F:metal ion binding"/>
    <property type="evidence" value="ECO:0007669"/>
    <property type="project" value="UniProtKB-KW"/>
</dbReference>
<feature type="binding site" evidence="7">
    <location>
        <position position="452"/>
    </location>
    <ligand>
        <name>Mn(2+)</name>
        <dbReference type="ChEBI" id="CHEBI:29035"/>
        <label>2</label>
    </ligand>
</feature>
<dbReference type="Pfam" id="PF24898">
    <property type="entry name" value="GGDEF_GdpP"/>
    <property type="match status" value="1"/>
</dbReference>
<dbReference type="EMBL" id="DVKI01000073">
    <property type="protein sequence ID" value="HIT17192.1"/>
    <property type="molecule type" value="Genomic_DNA"/>
</dbReference>
<feature type="binding site" evidence="7">
    <location>
        <position position="357"/>
    </location>
    <ligand>
        <name>Mn(2+)</name>
        <dbReference type="ChEBI" id="CHEBI:29035"/>
        <label>1</label>
    </ligand>
</feature>
<evidence type="ECO:0000256" key="8">
    <source>
        <dbReference type="SAM" id="Phobius"/>
    </source>
</evidence>
<name>A0A9D1G7Y2_9FIRM</name>
<organism evidence="12 13">
    <name type="scientific">Candidatus Caccosoma faecigallinarum</name>
    <dbReference type="NCBI Taxonomy" id="2840720"/>
    <lineage>
        <taxon>Bacteria</taxon>
        <taxon>Bacillati</taxon>
        <taxon>Bacillota</taxon>
        <taxon>Bacillota incertae sedis</taxon>
        <taxon>Candidatus Caccosoma</taxon>
    </lineage>
</organism>
<dbReference type="InterPro" id="IPR051319">
    <property type="entry name" value="Oligoribo/pAp-PDE_c-di-AMP_PDE"/>
</dbReference>
<feature type="binding site" evidence="7">
    <location>
        <position position="359"/>
    </location>
    <ligand>
        <name>Mn(2+)</name>
        <dbReference type="ChEBI" id="CHEBI:29035"/>
        <label>2</label>
    </ligand>
</feature>
<evidence type="ECO:0000313" key="12">
    <source>
        <dbReference type="EMBL" id="HIT17192.1"/>
    </source>
</evidence>
<dbReference type="InterPro" id="IPR003156">
    <property type="entry name" value="DHHA1_dom"/>
</dbReference>
<feature type="domain" description="DHHA1" evidence="10">
    <location>
        <begin position="563"/>
        <end position="656"/>
    </location>
</feature>
<dbReference type="PIRSF" id="PIRSF026583">
    <property type="entry name" value="YybT"/>
    <property type="match status" value="1"/>
</dbReference>
<dbReference type="AlphaFoldDB" id="A0A9D1G7Y2"/>
<dbReference type="EC" id="3.1.4.-" evidence="6"/>
<dbReference type="SUPFAM" id="SSF64182">
    <property type="entry name" value="DHH phosphoesterases"/>
    <property type="match status" value="1"/>
</dbReference>